<evidence type="ECO:0000313" key="2">
    <source>
        <dbReference type="EMBL" id="MDQ0382172.1"/>
    </source>
</evidence>
<dbReference type="InterPro" id="IPR025334">
    <property type="entry name" value="DUF4240"/>
</dbReference>
<gene>
    <name evidence="2" type="ORF">FB470_006166</name>
</gene>
<dbReference type="EMBL" id="JAUSUT010000001">
    <property type="protein sequence ID" value="MDQ0382172.1"/>
    <property type="molecule type" value="Genomic_DNA"/>
</dbReference>
<dbReference type="RefSeq" id="WP_306997148.1">
    <property type="nucleotide sequence ID" value="NZ_JAUSUT010000001.1"/>
</dbReference>
<name>A0ABU0F3L9_9PSEU</name>
<accession>A0ABU0F3L9</accession>
<keyword evidence="3" id="KW-1185">Reference proteome</keyword>
<evidence type="ECO:0000259" key="1">
    <source>
        <dbReference type="Pfam" id="PF14024"/>
    </source>
</evidence>
<dbReference type="Pfam" id="PF14024">
    <property type="entry name" value="DUF4240"/>
    <property type="match status" value="1"/>
</dbReference>
<organism evidence="2 3">
    <name type="scientific">Amycolatopsis thermophila</name>
    <dbReference type="NCBI Taxonomy" id="206084"/>
    <lineage>
        <taxon>Bacteria</taxon>
        <taxon>Bacillati</taxon>
        <taxon>Actinomycetota</taxon>
        <taxon>Actinomycetes</taxon>
        <taxon>Pseudonocardiales</taxon>
        <taxon>Pseudonocardiaceae</taxon>
        <taxon>Amycolatopsis</taxon>
    </lineage>
</organism>
<dbReference type="Proteomes" id="UP001229651">
    <property type="component" value="Unassembled WGS sequence"/>
</dbReference>
<comment type="caution">
    <text evidence="2">The sequence shown here is derived from an EMBL/GenBank/DDBJ whole genome shotgun (WGS) entry which is preliminary data.</text>
</comment>
<protein>
    <recommendedName>
        <fullName evidence="1">DUF4240 domain-containing protein</fullName>
    </recommendedName>
</protein>
<evidence type="ECO:0000313" key="3">
    <source>
        <dbReference type="Proteomes" id="UP001229651"/>
    </source>
</evidence>
<proteinExistence type="predicted"/>
<reference evidence="2 3" key="1">
    <citation type="submission" date="2023-07" db="EMBL/GenBank/DDBJ databases">
        <title>Sequencing the genomes of 1000 actinobacteria strains.</title>
        <authorList>
            <person name="Klenk H.-P."/>
        </authorList>
    </citation>
    <scope>NUCLEOTIDE SEQUENCE [LARGE SCALE GENOMIC DNA]</scope>
    <source>
        <strain evidence="2 3">DSM 45805</strain>
    </source>
</reference>
<sequence>MREHQFWRLVTGRTVSEIGTVLRGRTALEVIRFHHQFRRLHLRACRWDVWTAFGLVLGGAGAGELRAGVCWLILRGRGAYRRALVDPDTLAALGADPLKITRAGELAHLAHDLLAPPGSGEVATAYREAMAAILGEAGPREAPPGERPALDAETLARCYPRLTARYGIVAEPIRQLAPVERTSR</sequence>
<feature type="domain" description="DUF4240" evidence="1">
    <location>
        <begin position="1"/>
        <end position="111"/>
    </location>
</feature>